<sequence>MPDGYVKLHRALLKWEWWDDQNTTRLWITLLLLASFRQTRWHGQTILPGQIITSLSSLGKSSGLSVQSVRTSLSRLKSTGEITCESTSRFTVVTIAKWDKFQVDDDEPASGKTNETTINQQASNKQVTSVQQHRKNVKNVKNIFTHESEAYRCAKYLANSIEENLPEEKISEETMQRWAEDFDKVHRLDKKTWPLIADVLAFAKEDQFWNSRILSGKKFREKFTTLYAQAVKT</sequence>
<reference evidence="2 4" key="1">
    <citation type="submission" date="2016-11" db="EMBL/GenBank/DDBJ databases">
        <authorList>
            <person name="Jaros S."/>
            <person name="Januszkiewicz K."/>
            <person name="Wedrychowicz H."/>
        </authorList>
    </citation>
    <scope>NUCLEOTIDE SEQUENCE [LARGE SCALE GENOMIC DNA]</scope>
    <source>
        <strain evidence="2 4">DSM 10068</strain>
    </source>
</reference>
<evidence type="ECO:0000313" key="2">
    <source>
        <dbReference type="EMBL" id="SHI23741.1"/>
    </source>
</evidence>
<dbReference type="STRING" id="1123282.SAMN02745823_03757"/>
<dbReference type="EMBL" id="FQXV01000024">
    <property type="protein sequence ID" value="SHI24433.1"/>
    <property type="molecule type" value="Genomic_DNA"/>
</dbReference>
<dbReference type="Proteomes" id="UP000183995">
    <property type="component" value="Unassembled WGS sequence"/>
</dbReference>
<evidence type="ECO:0000313" key="3">
    <source>
        <dbReference type="EMBL" id="SHI24433.1"/>
    </source>
</evidence>
<dbReference type="AlphaFoldDB" id="A0A1M5ZHR8"/>
<protein>
    <recommendedName>
        <fullName evidence="1">Transcription factor AP-2 C-terminal domain-containing protein</fullName>
    </recommendedName>
</protein>
<dbReference type="RefSeq" id="WP_073083034.1">
    <property type="nucleotide sequence ID" value="NZ_FQXV01000022.1"/>
</dbReference>
<keyword evidence="4" id="KW-1185">Reference proteome</keyword>
<dbReference type="OrthoDB" id="7365718at2"/>
<evidence type="ECO:0000313" key="4">
    <source>
        <dbReference type="Proteomes" id="UP000183995"/>
    </source>
</evidence>
<gene>
    <name evidence="2" type="ORF">SAMN02745823_03757</name>
    <name evidence="3" type="ORF">SAMN02745823_03835</name>
</gene>
<feature type="domain" description="Transcription factor AP-2 C-terminal" evidence="1">
    <location>
        <begin position="112"/>
        <end position="185"/>
    </location>
</feature>
<dbReference type="EMBL" id="FQXV01000022">
    <property type="protein sequence ID" value="SHI23741.1"/>
    <property type="molecule type" value="Genomic_DNA"/>
</dbReference>
<proteinExistence type="predicted"/>
<dbReference type="InterPro" id="IPR013854">
    <property type="entry name" value="TF_AP2_C"/>
</dbReference>
<dbReference type="Pfam" id="PF03299">
    <property type="entry name" value="TF_AP-2"/>
    <property type="match status" value="1"/>
</dbReference>
<evidence type="ECO:0000259" key="1">
    <source>
        <dbReference type="Pfam" id="PF03299"/>
    </source>
</evidence>
<name>A0A1M5ZHR8_9FIRM</name>
<organism evidence="2 4">
    <name type="scientific">Sporobacter termitidis DSM 10068</name>
    <dbReference type="NCBI Taxonomy" id="1123282"/>
    <lineage>
        <taxon>Bacteria</taxon>
        <taxon>Bacillati</taxon>
        <taxon>Bacillota</taxon>
        <taxon>Clostridia</taxon>
        <taxon>Eubacteriales</taxon>
        <taxon>Oscillospiraceae</taxon>
        <taxon>Sporobacter</taxon>
    </lineage>
</organism>
<accession>A0A1M5ZHR8</accession>